<gene>
    <name evidence="2" type="ORF">GCM10011574_18560</name>
</gene>
<proteinExistence type="predicted"/>
<reference evidence="2" key="1">
    <citation type="journal article" date="2014" name="Int. J. Syst. Evol. Microbiol.">
        <title>Complete genome sequence of Corynebacterium casei LMG S-19264T (=DSM 44701T), isolated from a smear-ripened cheese.</title>
        <authorList>
            <consortium name="US DOE Joint Genome Institute (JGI-PGF)"/>
            <person name="Walter F."/>
            <person name="Albersmeier A."/>
            <person name="Kalinowski J."/>
            <person name="Ruckert C."/>
        </authorList>
    </citation>
    <scope>NUCLEOTIDE SEQUENCE</scope>
    <source>
        <strain evidence="2">CGMCC 4.7138</strain>
    </source>
</reference>
<dbReference type="AlphaFoldDB" id="A0A8H9L9C9"/>
<dbReference type="Proteomes" id="UP000653480">
    <property type="component" value="Unassembled WGS sequence"/>
</dbReference>
<feature type="domain" description="Pyrrolo-quinoline quinone repeat" evidence="1">
    <location>
        <begin position="71"/>
        <end position="233"/>
    </location>
</feature>
<reference evidence="2" key="2">
    <citation type="submission" date="2020-09" db="EMBL/GenBank/DDBJ databases">
        <authorList>
            <person name="Sun Q."/>
            <person name="Zhou Y."/>
        </authorList>
    </citation>
    <scope>NUCLEOTIDE SEQUENCE</scope>
    <source>
        <strain evidence="2">CGMCC 4.7138</strain>
    </source>
</reference>
<dbReference type="InterPro" id="IPR002372">
    <property type="entry name" value="PQQ_rpt_dom"/>
</dbReference>
<dbReference type="RefSeq" id="WP_229689556.1">
    <property type="nucleotide sequence ID" value="NZ_BMMN01000002.1"/>
</dbReference>
<organism evidence="2 3">
    <name type="scientific">Microbispora bryophytorum</name>
    <dbReference type="NCBI Taxonomy" id="1460882"/>
    <lineage>
        <taxon>Bacteria</taxon>
        <taxon>Bacillati</taxon>
        <taxon>Actinomycetota</taxon>
        <taxon>Actinomycetes</taxon>
        <taxon>Streptosporangiales</taxon>
        <taxon>Streptosporangiaceae</taxon>
        <taxon>Microbispora</taxon>
    </lineage>
</organism>
<keyword evidence="3" id="KW-1185">Reference proteome</keyword>
<dbReference type="EMBL" id="BMMN01000002">
    <property type="protein sequence ID" value="GGO06138.1"/>
    <property type="molecule type" value="Genomic_DNA"/>
</dbReference>
<evidence type="ECO:0000313" key="2">
    <source>
        <dbReference type="EMBL" id="GGO06138.1"/>
    </source>
</evidence>
<dbReference type="Gene3D" id="2.130.10.10">
    <property type="entry name" value="YVTN repeat-like/Quinoprotein amine dehydrogenase"/>
    <property type="match status" value="2"/>
</dbReference>
<evidence type="ECO:0000313" key="3">
    <source>
        <dbReference type="Proteomes" id="UP000653480"/>
    </source>
</evidence>
<protein>
    <recommendedName>
        <fullName evidence="1">Pyrrolo-quinoline quinone repeat domain-containing protein</fullName>
    </recommendedName>
</protein>
<dbReference type="InterPro" id="IPR015943">
    <property type="entry name" value="WD40/YVTN_repeat-like_dom_sf"/>
</dbReference>
<dbReference type="SUPFAM" id="SSF50969">
    <property type="entry name" value="YVTN repeat-like/Quinoprotein amine dehydrogenase"/>
    <property type="match status" value="1"/>
</dbReference>
<dbReference type="PANTHER" id="PTHR34512:SF30">
    <property type="entry name" value="OUTER MEMBRANE PROTEIN ASSEMBLY FACTOR BAMB"/>
    <property type="match status" value="1"/>
</dbReference>
<dbReference type="PANTHER" id="PTHR34512">
    <property type="entry name" value="CELL SURFACE PROTEIN"/>
    <property type="match status" value="1"/>
</dbReference>
<name>A0A8H9L9C9_9ACTN</name>
<accession>A0A8H9L9C9</accession>
<dbReference type="Pfam" id="PF13360">
    <property type="entry name" value="PQQ_2"/>
    <property type="match status" value="1"/>
</dbReference>
<sequence>MLFVVLGLVVLLAVGAGTAWLVAGGGSATDSGSGGGAGEWSVPLASADSMDFTQGLAFAGWLTDKTVIRVQRDGVLAYDLTSGKRAWGTPSPGDQLCGATSGLTNGKGAVAYGSDQLCDHLAGVDAATGKMTWKIKIPAEKSRLANSLTVPRIMDAGDVAVVYANDVLSGYRLSDGAKQWTAQLPQGCHIKDMNTAATRVALLLDCTFEGSGGLVQVLDPKSGKTELRSKIGELSLMSLMLSADPLIVRQEEGDKSTFTVLDDRGAKVSEFTTGKVDMLAMNTVAFVDGMFEQRRYLVQGGRLYLTTFPQNVPGKARSSDKVLAFDLKTGKQVWESSGTQPTMLNPVRADDHGLLALEVGDWRDLPPRLVRLDAATGKAAEVAQLPQKYGTEGDDARVFERNGAVVIVPWTPVAVKHAVVYVHTKES</sequence>
<comment type="caution">
    <text evidence="2">The sequence shown here is derived from an EMBL/GenBank/DDBJ whole genome shotgun (WGS) entry which is preliminary data.</text>
</comment>
<evidence type="ECO:0000259" key="1">
    <source>
        <dbReference type="Pfam" id="PF13360"/>
    </source>
</evidence>
<dbReference type="InterPro" id="IPR011044">
    <property type="entry name" value="Quino_amine_DH_bsu"/>
</dbReference>